<dbReference type="InterPro" id="IPR006472">
    <property type="entry name" value="Citrate_lyase_asu"/>
</dbReference>
<dbReference type="EC" id="2.8.3.10" evidence="1"/>
<comment type="catalytic activity">
    <reaction evidence="1">
        <text>citrate + acetyl-CoA = (3S)-citryl-CoA + acetate</text>
        <dbReference type="Rhea" id="RHEA:19405"/>
        <dbReference type="ChEBI" id="CHEBI:16947"/>
        <dbReference type="ChEBI" id="CHEBI:30089"/>
        <dbReference type="ChEBI" id="CHEBI:57288"/>
        <dbReference type="ChEBI" id="CHEBI:57321"/>
        <dbReference type="EC" id="2.8.3.10"/>
    </reaction>
</comment>
<dbReference type="PANTHER" id="PTHR40596">
    <property type="entry name" value="CITRATE LYASE ALPHA CHAIN"/>
    <property type="match status" value="1"/>
</dbReference>
<name>F0T1R9_SYNGF</name>
<comment type="catalytic activity">
    <reaction evidence="1">
        <text>citrate = oxaloacetate + acetate</text>
        <dbReference type="Rhea" id="RHEA:10760"/>
        <dbReference type="ChEBI" id="CHEBI:16452"/>
        <dbReference type="ChEBI" id="CHEBI:16947"/>
        <dbReference type="ChEBI" id="CHEBI:30089"/>
        <dbReference type="EC" id="4.1.3.6"/>
    </reaction>
</comment>
<dbReference type="KEGG" id="sgy:Sgly_3229"/>
<dbReference type="PANTHER" id="PTHR40596:SF1">
    <property type="entry name" value="CITRATE LYASE ALPHA CHAIN"/>
    <property type="match status" value="1"/>
</dbReference>
<reference evidence="2 3" key="1">
    <citation type="journal article" date="2011" name="Stand. Genomic Sci.">
        <title>Complete genome sequence of Syntrophobotulus glycolicus type strain (FlGlyR).</title>
        <authorList>
            <person name="Han C."/>
            <person name="Mwirichia R."/>
            <person name="Chertkov O."/>
            <person name="Held B."/>
            <person name="Lapidus A."/>
            <person name="Nolan M."/>
            <person name="Lucas S."/>
            <person name="Hammon N."/>
            <person name="Deshpande S."/>
            <person name="Cheng J.F."/>
            <person name="Tapia R."/>
            <person name="Goodwin L."/>
            <person name="Pitluck S."/>
            <person name="Huntemann M."/>
            <person name="Liolios K."/>
            <person name="Ivanova N."/>
            <person name="Pagani I."/>
            <person name="Mavromatis K."/>
            <person name="Ovchinikova G."/>
            <person name="Pati A."/>
            <person name="Chen A."/>
            <person name="Palaniappan K."/>
            <person name="Land M."/>
            <person name="Hauser L."/>
            <person name="Brambilla E.M."/>
            <person name="Rohde M."/>
            <person name="Spring S."/>
            <person name="Sikorski J."/>
            <person name="Goker M."/>
            <person name="Woyke T."/>
            <person name="Bristow J."/>
            <person name="Eisen J.A."/>
            <person name="Markowitz V."/>
            <person name="Hugenholtz P."/>
            <person name="Kyrpides N.C."/>
            <person name="Klenk H.P."/>
            <person name="Detter J.C."/>
        </authorList>
    </citation>
    <scope>NUCLEOTIDE SEQUENCE [LARGE SCALE GENOMIC DNA]</scope>
    <source>
        <strain evidence="3">DSM 8271 / FlGlyR</strain>
    </source>
</reference>
<dbReference type="Gene3D" id="3.40.1080.10">
    <property type="entry name" value="Glutaconate Coenzyme A-transferase"/>
    <property type="match status" value="2"/>
</dbReference>
<dbReference type="NCBIfam" id="TIGR01584">
    <property type="entry name" value="citF"/>
    <property type="match status" value="1"/>
</dbReference>
<dbReference type="STRING" id="645991.Sgly_3229"/>
<keyword evidence="1 2" id="KW-0808">Transferase</keyword>
<dbReference type="HOGENOM" id="CLU_046521_2_0_9"/>
<sequence>MIFSNDHKYNGRGIEMKNAVGREIPEYIEGYGKTKPFMGAFENYGERQRASVRLRSVKPGEKKLLDTIDQVLDKVEMKDGMTVSFHHHLRNGDYVINLVMAAIARRGIKDIHVASTGIFPIHEPLVEHMKNGVVTGISVNYISPGPVAKAISQGFLKRPAVMMSHGGRPRAIESGDLHIDVAFIASPEADAYGNINGVGGKASCGTLSYAVADAIYADKVVAVTDTLSPYPACPIDITQDFVDYVVVVDSIGDATGIVSGTTKVTSDPVGLKIAKIAAKVIDACGYIKDELSFQTGAGGTSLAVAAEVRKIMKEKGVIGSFGAGGITGYFVDMLTEGLFRNLFDVQCFDLKAVASYRDNPRHQAMSGSLYGNPHDKGAIVNNLDVMILGATEIDVGFNVNVVTGSDGVIMGASGGHNDTAAGSKLAMVVTNLIKGRLPVVKDKVTTVTTPGETIDVLVTERGIAVNPLRQDLIEKLKATDLNIMTIEELKTISESMTGQAEPIEFNDRVVAVVEYRDGTVIDIVRQPK</sequence>
<dbReference type="GO" id="GO:0008815">
    <property type="term" value="F:citrate (pro-3S)-lyase activity"/>
    <property type="evidence" value="ECO:0007669"/>
    <property type="project" value="UniProtKB-UniRule"/>
</dbReference>
<keyword evidence="1" id="KW-0963">Cytoplasm</keyword>
<keyword evidence="3" id="KW-1185">Reference proteome</keyword>
<keyword evidence="1 2" id="KW-0456">Lyase</keyword>
<dbReference type="eggNOG" id="COG3051">
    <property type="taxonomic scope" value="Bacteria"/>
</dbReference>
<dbReference type="SUPFAM" id="SSF100950">
    <property type="entry name" value="NagB/RpiA/CoA transferase-like"/>
    <property type="match status" value="2"/>
</dbReference>
<proteinExistence type="predicted"/>
<dbReference type="GO" id="GO:0008814">
    <property type="term" value="F:citrate CoA-transferase activity"/>
    <property type="evidence" value="ECO:0007669"/>
    <property type="project" value="UniProtKB-UniRule"/>
</dbReference>
<dbReference type="AlphaFoldDB" id="F0T1R9"/>
<dbReference type="GO" id="GO:0006084">
    <property type="term" value="P:acetyl-CoA metabolic process"/>
    <property type="evidence" value="ECO:0007669"/>
    <property type="project" value="UniProtKB-UniRule"/>
</dbReference>
<protein>
    <recommendedName>
        <fullName evidence="1">Citrate lyase alpha chain</fullName>
        <shortName evidence="1">Citrase alpha chain</shortName>
        <ecNumber evidence="1">2.8.3.10</ecNumber>
        <ecNumber evidence="1">4.1.3.6</ecNumber>
    </recommendedName>
    <alternativeName>
        <fullName evidence="1">Citrate (pro-3S)-lyase alpha chain</fullName>
    </alternativeName>
    <alternativeName>
        <fullName evidence="1">Citrate CoA-transferase subunit</fullName>
    </alternativeName>
</protein>
<evidence type="ECO:0000313" key="3">
    <source>
        <dbReference type="Proteomes" id="UP000007488"/>
    </source>
</evidence>
<dbReference type="EMBL" id="CP002547">
    <property type="protein sequence ID" value="ADY57493.1"/>
    <property type="molecule type" value="Genomic_DNA"/>
</dbReference>
<dbReference type="Pfam" id="PF04223">
    <property type="entry name" value="CitF"/>
    <property type="match status" value="1"/>
</dbReference>
<gene>
    <name evidence="2" type="ordered locus">Sgly_3229</name>
</gene>
<evidence type="ECO:0000313" key="2">
    <source>
        <dbReference type="EMBL" id="ADY57493.1"/>
    </source>
</evidence>
<comment type="subcellular location">
    <subcellularLocation>
        <location evidence="1">Cytoplasm</location>
    </subcellularLocation>
</comment>
<dbReference type="EC" id="4.1.3.6" evidence="1"/>
<dbReference type="GO" id="GO:0009346">
    <property type="term" value="C:ATP-independent citrate lyase complex"/>
    <property type="evidence" value="ECO:0007669"/>
    <property type="project" value="UniProtKB-UniRule"/>
</dbReference>
<accession>F0T1R9</accession>
<dbReference type="PIRSF" id="PIRSF009451">
    <property type="entry name" value="Citrt_lyas_alpha"/>
    <property type="match status" value="1"/>
</dbReference>
<organism evidence="2 3">
    <name type="scientific">Syntrophobotulus glycolicus (strain DSM 8271 / FlGlyR)</name>
    <dbReference type="NCBI Taxonomy" id="645991"/>
    <lineage>
        <taxon>Bacteria</taxon>
        <taxon>Bacillati</taxon>
        <taxon>Bacillota</taxon>
        <taxon>Clostridia</taxon>
        <taxon>Eubacteriales</taxon>
        <taxon>Desulfitobacteriaceae</taxon>
        <taxon>Syntrophobotulus</taxon>
    </lineage>
</organism>
<evidence type="ECO:0000256" key="1">
    <source>
        <dbReference type="PIRNR" id="PIRNR009451"/>
    </source>
</evidence>
<dbReference type="GO" id="GO:0005737">
    <property type="term" value="C:cytoplasm"/>
    <property type="evidence" value="ECO:0007669"/>
    <property type="project" value="UniProtKB-SubCell"/>
</dbReference>
<dbReference type="Proteomes" id="UP000007488">
    <property type="component" value="Chromosome"/>
</dbReference>
<reference evidence="3" key="2">
    <citation type="submission" date="2011-02" db="EMBL/GenBank/DDBJ databases">
        <title>The complete genome of Syntrophobotulus glycolicus DSM 8271.</title>
        <authorList>
            <person name="Lucas S."/>
            <person name="Copeland A."/>
            <person name="Lapidus A."/>
            <person name="Bruce D."/>
            <person name="Goodwin L."/>
            <person name="Pitluck S."/>
            <person name="Kyrpides N."/>
            <person name="Mavromatis K."/>
            <person name="Pagani I."/>
            <person name="Ivanova N."/>
            <person name="Mikhailova N."/>
            <person name="Chertkov O."/>
            <person name="Held B."/>
            <person name="Detter J.C."/>
            <person name="Tapia R."/>
            <person name="Han C."/>
            <person name="Land M."/>
            <person name="Hauser L."/>
            <person name="Markowitz V."/>
            <person name="Cheng J.-F."/>
            <person name="Hugenholtz P."/>
            <person name="Woyke T."/>
            <person name="Wu D."/>
            <person name="Spring S."/>
            <person name="Schroeder M."/>
            <person name="Brambilla E."/>
            <person name="Klenk H.-P."/>
            <person name="Eisen J.A."/>
        </authorList>
    </citation>
    <scope>NUCLEOTIDE SEQUENCE [LARGE SCALE GENOMIC DNA]</scope>
    <source>
        <strain evidence="3">DSM 8271 / FlGlyR</strain>
    </source>
</reference>
<dbReference type="InterPro" id="IPR037171">
    <property type="entry name" value="NagB/RpiA_transferase-like"/>
</dbReference>